<proteinExistence type="predicted"/>
<accession>A0ABW2LAN5</accession>
<organism evidence="1 2">
    <name type="scientific">Haloferula chungangensis</name>
    <dbReference type="NCBI Taxonomy" id="1048331"/>
    <lineage>
        <taxon>Bacteria</taxon>
        <taxon>Pseudomonadati</taxon>
        <taxon>Verrucomicrobiota</taxon>
        <taxon>Verrucomicrobiia</taxon>
        <taxon>Verrucomicrobiales</taxon>
        <taxon>Verrucomicrobiaceae</taxon>
        <taxon>Haloferula</taxon>
    </lineage>
</organism>
<keyword evidence="2" id="KW-1185">Reference proteome</keyword>
<evidence type="ECO:0008006" key="3">
    <source>
        <dbReference type="Google" id="ProtNLM"/>
    </source>
</evidence>
<protein>
    <recommendedName>
        <fullName evidence="3">HEAT repeat domain-containing protein</fullName>
    </recommendedName>
</protein>
<reference evidence="2" key="1">
    <citation type="journal article" date="2019" name="Int. J. Syst. Evol. Microbiol.">
        <title>The Global Catalogue of Microorganisms (GCM) 10K type strain sequencing project: providing services to taxonomists for standard genome sequencing and annotation.</title>
        <authorList>
            <consortium name="The Broad Institute Genomics Platform"/>
            <consortium name="The Broad Institute Genome Sequencing Center for Infectious Disease"/>
            <person name="Wu L."/>
            <person name="Ma J."/>
        </authorList>
    </citation>
    <scope>NUCLEOTIDE SEQUENCE [LARGE SCALE GENOMIC DNA]</scope>
    <source>
        <strain evidence="2">CGMCC 4.1467</strain>
    </source>
</reference>
<dbReference type="Proteomes" id="UP001596472">
    <property type="component" value="Unassembled WGS sequence"/>
</dbReference>
<evidence type="ECO:0000313" key="1">
    <source>
        <dbReference type="EMBL" id="MFC7339517.1"/>
    </source>
</evidence>
<comment type="caution">
    <text evidence="1">The sequence shown here is derived from an EMBL/GenBank/DDBJ whole genome shotgun (WGS) entry which is preliminary data.</text>
</comment>
<sequence length="328" mass="36199">MRPNRKTSLLLILASLILGVGALLWLSGRTAQPENQVTVVEDPTVFQGSDPDFEEPLSEDVQVLTGRESVGFNARMDALRSLSRNLEGRDLQVVLDFIGVNKTKDCSPGQWYGLQDSVLTALRRQNRPPEGLTPALVALYRESGNVTLQDYAVQHMRSWYGDRGSFDKHEKDPVRQRLLLDALIDAGGRRDQSYCGTALMALHSFDTSPVLATDELVKEQMADHLVNLDSRILEAARESDTQKLCRISALQLCAMRGIREILPVARVLASDDAADINLRISAIAVLGKMGSLTEDAAFLRRVQQRNRRLSFAAGPALERLGNTEPHGG</sequence>
<gene>
    <name evidence="1" type="ORF">ACFQY0_20160</name>
</gene>
<evidence type="ECO:0000313" key="2">
    <source>
        <dbReference type="Proteomes" id="UP001596472"/>
    </source>
</evidence>
<name>A0ABW2LAN5_9BACT</name>
<dbReference type="EMBL" id="JBHTBS010000019">
    <property type="protein sequence ID" value="MFC7339517.1"/>
    <property type="molecule type" value="Genomic_DNA"/>
</dbReference>
<dbReference type="RefSeq" id="WP_379716485.1">
    <property type="nucleotide sequence ID" value="NZ_JBHTBS010000019.1"/>
</dbReference>